<reference evidence="1 2" key="1">
    <citation type="journal article" date="2019" name="Int. J. Syst. Evol. Microbiol.">
        <title>The Global Catalogue of Microorganisms (GCM) 10K type strain sequencing project: providing services to taxonomists for standard genome sequencing and annotation.</title>
        <authorList>
            <consortium name="The Broad Institute Genomics Platform"/>
            <consortium name="The Broad Institute Genome Sequencing Center for Infectious Disease"/>
            <person name="Wu L."/>
            <person name="Ma J."/>
        </authorList>
    </citation>
    <scope>NUCLEOTIDE SEQUENCE [LARGE SCALE GENOMIC DNA]</scope>
    <source>
        <strain evidence="1 2">JCM 15896</strain>
    </source>
</reference>
<dbReference type="EMBL" id="BAAAFD010000003">
    <property type="protein sequence ID" value="GAA0855870.1"/>
    <property type="molecule type" value="Genomic_DNA"/>
</dbReference>
<keyword evidence="2" id="KW-1185">Reference proteome</keyword>
<name>A0ABN1LGW1_9ALTE</name>
<gene>
    <name evidence="1" type="ORF">GCM10009114_15800</name>
</gene>
<evidence type="ECO:0000313" key="2">
    <source>
        <dbReference type="Proteomes" id="UP001500359"/>
    </source>
</evidence>
<evidence type="ECO:0008006" key="3">
    <source>
        <dbReference type="Google" id="ProtNLM"/>
    </source>
</evidence>
<evidence type="ECO:0000313" key="1">
    <source>
        <dbReference type="EMBL" id="GAA0855870.1"/>
    </source>
</evidence>
<proteinExistence type="predicted"/>
<comment type="caution">
    <text evidence="1">The sequence shown here is derived from an EMBL/GenBank/DDBJ whole genome shotgun (WGS) entry which is preliminary data.</text>
</comment>
<sequence length="214" mass="24506">MMSDTNSQRQVDIFANDQRQRYFAELCNALYERELQALSQHAPNNLSLLQRRLAGLPYHIKNAAEHLLNHNAPIEVDVHNGSWQAKQAAKCVSSKHDQDKNHAWYHSHVRMGLPVPIYISELGVQTVELDSIDRIDAESHKLHVNKHGWFDYSGQALSQSKSLHYETRLLLPNKANMVAACCGHSWNHRGKSLPRALSLRELLLSTTINWKNFK</sequence>
<accession>A0ABN1LGW1</accession>
<dbReference type="Proteomes" id="UP001500359">
    <property type="component" value="Unassembled WGS sequence"/>
</dbReference>
<organism evidence="1 2">
    <name type="scientific">Aliiglaciecola litoralis</name>
    <dbReference type="NCBI Taxonomy" id="582857"/>
    <lineage>
        <taxon>Bacteria</taxon>
        <taxon>Pseudomonadati</taxon>
        <taxon>Pseudomonadota</taxon>
        <taxon>Gammaproteobacteria</taxon>
        <taxon>Alteromonadales</taxon>
        <taxon>Alteromonadaceae</taxon>
        <taxon>Aliiglaciecola</taxon>
    </lineage>
</organism>
<protein>
    <recommendedName>
        <fullName evidence="3">Transposase</fullName>
    </recommendedName>
</protein>